<reference evidence="2" key="1">
    <citation type="submission" date="2011-07" db="EMBL/GenBank/DDBJ databases">
        <title>Divergent evolution of antigenic variation in African trypanosomes.</title>
        <authorList>
            <person name="Jackson A.P."/>
            <person name="Berry A."/>
            <person name="Allison H.C."/>
            <person name="Burton P."/>
            <person name="Anderson J."/>
            <person name="Aslett M."/>
            <person name="Brown R."/>
            <person name="Corton N."/>
            <person name="Harris D."/>
            <person name="Hauser H."/>
            <person name="Gamble J."/>
            <person name="Gilderthorp R."/>
            <person name="McQuillan J."/>
            <person name="Quail M.A."/>
            <person name="Sanders M."/>
            <person name="Van Tonder A."/>
            <person name="Ginger M.L."/>
            <person name="Donelson J.E."/>
            <person name="Field M.C."/>
            <person name="Barry J.D."/>
            <person name="Berriman M."/>
            <person name="Hertz-Fowler C."/>
        </authorList>
    </citation>
    <scope>NUCLEOTIDE SEQUENCE [LARGE SCALE GENOMIC DNA]</scope>
    <source>
        <strain evidence="2">IL3000</strain>
    </source>
</reference>
<dbReference type="EMBL" id="CAEQ01000492">
    <property type="protein sequence ID" value="CCD11857.1"/>
    <property type="molecule type" value="Genomic_DNA"/>
</dbReference>
<keyword evidence="2" id="KW-1185">Reference proteome</keyword>
<reference evidence="1 2" key="2">
    <citation type="journal article" date="2012" name="Proc. Natl. Acad. Sci. U.S.A.">
        <title>Antigenic diversity is generated by distinct evolutionary mechanisms in African trypanosome species.</title>
        <authorList>
            <person name="Jackson A.P."/>
            <person name="Berry A."/>
            <person name="Aslett M."/>
            <person name="Allison H.C."/>
            <person name="Burton P."/>
            <person name="Vavrova-Anderson J."/>
            <person name="Brown R."/>
            <person name="Browne H."/>
            <person name="Corton N."/>
            <person name="Hauser H."/>
            <person name="Gamble J."/>
            <person name="Gilderthorp R."/>
            <person name="Marcello L."/>
            <person name="McQuillan J."/>
            <person name="Otto T.D."/>
            <person name="Quail M.A."/>
            <person name="Sanders M.J."/>
            <person name="van Tonder A."/>
            <person name="Ginger M.L."/>
            <person name="Field M.C."/>
            <person name="Barry J.D."/>
            <person name="Hertz-Fowler C."/>
            <person name="Berriman M."/>
        </authorList>
    </citation>
    <scope>NUCLEOTIDE SEQUENCE [LARGE SCALE GENOMIC DNA]</scope>
    <source>
        <strain evidence="1 2">IL3000</strain>
    </source>
</reference>
<name>F9W3X9_TRYCI</name>
<gene>
    <name evidence="1" type="ORF">TCIL3000_0_27970</name>
</gene>
<evidence type="ECO:0000313" key="1">
    <source>
        <dbReference type="EMBL" id="CCD11857.1"/>
    </source>
</evidence>
<organism evidence="1 2">
    <name type="scientific">Trypanosoma congolense (strain IL3000)</name>
    <dbReference type="NCBI Taxonomy" id="1068625"/>
    <lineage>
        <taxon>Eukaryota</taxon>
        <taxon>Discoba</taxon>
        <taxon>Euglenozoa</taxon>
        <taxon>Kinetoplastea</taxon>
        <taxon>Metakinetoplastina</taxon>
        <taxon>Trypanosomatida</taxon>
        <taxon>Trypanosomatidae</taxon>
        <taxon>Trypanosoma</taxon>
        <taxon>Nannomonas</taxon>
    </lineage>
</organism>
<proteinExistence type="predicted"/>
<dbReference type="Proteomes" id="UP000000702">
    <property type="component" value="Unassembled WGS sequence"/>
</dbReference>
<evidence type="ECO:0000313" key="2">
    <source>
        <dbReference type="Proteomes" id="UP000000702"/>
    </source>
</evidence>
<protein>
    <submittedName>
        <fullName evidence="1">Uncharacterized protein</fullName>
    </submittedName>
</protein>
<comment type="caution">
    <text evidence="1">The sequence shown here is derived from an EMBL/GenBank/DDBJ whole genome shotgun (WGS) entry which is preliminary data.</text>
</comment>
<accession>F9W3X9</accession>
<dbReference type="AlphaFoldDB" id="F9W3X9"/>
<sequence length="119" mass="13450">MEGFTLFFSGGDFFNYPIWARLLLPFVDRPLWRSSSAPLSYVVHHCVLRAVPVCLCQSIRLKALTKECAGFCGTVILFQQSIPHHVLYVVLLVIGDVKRSMEKSLSCTYPLHVVRCFSA</sequence>